<dbReference type="Pfam" id="PF20789">
    <property type="entry name" value="4HBT_3C"/>
    <property type="match status" value="1"/>
</dbReference>
<feature type="domain" description="Acyl-CoA thioesterase-like N-terminal HotDog" evidence="1">
    <location>
        <begin position="24"/>
        <end position="104"/>
    </location>
</feature>
<keyword evidence="4" id="KW-1185">Reference proteome</keyword>
<evidence type="ECO:0000313" key="4">
    <source>
        <dbReference type="Proteomes" id="UP001225598"/>
    </source>
</evidence>
<dbReference type="EMBL" id="CP126969">
    <property type="protein sequence ID" value="WIM68398.1"/>
    <property type="molecule type" value="Genomic_DNA"/>
</dbReference>
<proteinExistence type="predicted"/>
<dbReference type="Pfam" id="PF13622">
    <property type="entry name" value="4HBT_3"/>
    <property type="match status" value="1"/>
</dbReference>
<evidence type="ECO:0000259" key="1">
    <source>
        <dbReference type="Pfam" id="PF13622"/>
    </source>
</evidence>
<dbReference type="InterPro" id="IPR049450">
    <property type="entry name" value="ACOT8-like_C"/>
</dbReference>
<evidence type="ECO:0000259" key="2">
    <source>
        <dbReference type="Pfam" id="PF20789"/>
    </source>
</evidence>
<reference evidence="3 4" key="1">
    <citation type="submission" date="2023-05" db="EMBL/GenBank/DDBJ databases">
        <title>Corynebacterium suedekumii sp. nov. and Corynebacterium breve sp. nov. isolated from raw cow's milk.</title>
        <authorList>
            <person name="Baer M.K."/>
            <person name="Mehl L."/>
            <person name="Hellmuth R."/>
            <person name="Marke G."/>
            <person name="Lipski A."/>
        </authorList>
    </citation>
    <scope>NUCLEOTIDE SEQUENCE [LARGE SCALE GENOMIC DNA]</scope>
    <source>
        <strain evidence="3 4">R4</strain>
    </source>
</reference>
<protein>
    <submittedName>
        <fullName evidence="3">Thioesterase family protein</fullName>
    </submittedName>
</protein>
<dbReference type="Proteomes" id="UP001225598">
    <property type="component" value="Chromosome"/>
</dbReference>
<dbReference type="RefSeq" id="WP_284825910.1">
    <property type="nucleotide sequence ID" value="NZ_CP126969.1"/>
</dbReference>
<organism evidence="3 4">
    <name type="scientific">Corynebacterium breve</name>
    <dbReference type="NCBI Taxonomy" id="3049799"/>
    <lineage>
        <taxon>Bacteria</taxon>
        <taxon>Bacillati</taxon>
        <taxon>Actinomycetota</taxon>
        <taxon>Actinomycetes</taxon>
        <taxon>Mycobacteriales</taxon>
        <taxon>Corynebacteriaceae</taxon>
        <taxon>Corynebacterium</taxon>
    </lineage>
</organism>
<gene>
    <name evidence="3" type="ORF">QP027_03095</name>
</gene>
<evidence type="ECO:0000313" key="3">
    <source>
        <dbReference type="EMBL" id="WIM68398.1"/>
    </source>
</evidence>
<feature type="domain" description="Acyl-CoA thioesterase-like C-terminal" evidence="2">
    <location>
        <begin position="146"/>
        <end position="252"/>
    </location>
</feature>
<dbReference type="Gene3D" id="2.40.160.210">
    <property type="entry name" value="Acyl-CoA thioesterase, double hotdog domain"/>
    <property type="match status" value="1"/>
</dbReference>
<dbReference type="InterPro" id="IPR049449">
    <property type="entry name" value="TesB_ACOT8-like_N"/>
</dbReference>
<accession>A0ABY8VFX6</accession>
<dbReference type="InterPro" id="IPR042171">
    <property type="entry name" value="Acyl-CoA_hotdog"/>
</dbReference>
<name>A0ABY8VFX6_9CORY</name>
<sequence length="258" mass="28692">MTEDFMFTRTGSTTFAPTRNTEGAWSAEDFHFASLAGLIVHETLRVRGDDSRHISRVSYDILGRLPYGEVEISVKTIRPGRQIELVQTTVRLGDRDAIVARIWFLEPAETEAAAACEIPFLPNPDDCPERVLSEIWEGGHLKQVHARHALVPRPGRAATWLTSPNQIVDGEERNAVAEFFSRIDIANGIAARQEPNEWAYPNVDLTVHLFRQPKGTWTGLDTTVTWGSEGVGLTSSVLHDVEGPVGRAEQSITLRRVN</sequence>